<dbReference type="CDD" id="cd07814">
    <property type="entry name" value="SRPBCC_CalC_Aha1-like"/>
    <property type="match status" value="1"/>
</dbReference>
<dbReference type="OrthoDB" id="2355173at2"/>
<dbReference type="RefSeq" id="WP_089061045.1">
    <property type="nucleotide sequence ID" value="NZ_CP022315.1"/>
</dbReference>
<dbReference type="Pfam" id="PF08327">
    <property type="entry name" value="AHSA1"/>
    <property type="match status" value="1"/>
</dbReference>
<name>A0A220U183_9BACI</name>
<gene>
    <name evidence="3" type="ORF">CFK37_06250</name>
</gene>
<evidence type="ECO:0000313" key="3">
    <source>
        <dbReference type="EMBL" id="ASK61785.1"/>
    </source>
</evidence>
<dbReference type="Gene3D" id="3.30.530.20">
    <property type="match status" value="1"/>
</dbReference>
<dbReference type="SUPFAM" id="SSF55961">
    <property type="entry name" value="Bet v1-like"/>
    <property type="match status" value="1"/>
</dbReference>
<accession>A0A220U183</accession>
<organism evidence="3 4">
    <name type="scientific">Virgibacillus phasianinus</name>
    <dbReference type="NCBI Taxonomy" id="2017483"/>
    <lineage>
        <taxon>Bacteria</taxon>
        <taxon>Bacillati</taxon>
        <taxon>Bacillota</taxon>
        <taxon>Bacilli</taxon>
        <taxon>Bacillales</taxon>
        <taxon>Bacillaceae</taxon>
        <taxon>Virgibacillus</taxon>
    </lineage>
</organism>
<evidence type="ECO:0000259" key="2">
    <source>
        <dbReference type="Pfam" id="PF08327"/>
    </source>
</evidence>
<keyword evidence="4" id="KW-1185">Reference proteome</keyword>
<evidence type="ECO:0000313" key="4">
    <source>
        <dbReference type="Proteomes" id="UP000198312"/>
    </source>
</evidence>
<reference evidence="3 4" key="1">
    <citation type="submission" date="2017-07" db="EMBL/GenBank/DDBJ databases">
        <title>Virgibacillus sp. LM2416.</title>
        <authorList>
            <person name="Tak E.J."/>
            <person name="Bae J.-W."/>
        </authorList>
    </citation>
    <scope>NUCLEOTIDE SEQUENCE [LARGE SCALE GENOMIC DNA]</scope>
    <source>
        <strain evidence="3 4">LM2416</strain>
    </source>
</reference>
<dbReference type="EMBL" id="CP022315">
    <property type="protein sequence ID" value="ASK61785.1"/>
    <property type="molecule type" value="Genomic_DNA"/>
</dbReference>
<evidence type="ECO:0000256" key="1">
    <source>
        <dbReference type="ARBA" id="ARBA00006817"/>
    </source>
</evidence>
<dbReference type="InterPro" id="IPR013538">
    <property type="entry name" value="ASHA1/2-like_C"/>
</dbReference>
<dbReference type="InterPro" id="IPR023393">
    <property type="entry name" value="START-like_dom_sf"/>
</dbReference>
<dbReference type="AlphaFoldDB" id="A0A220U183"/>
<dbReference type="Proteomes" id="UP000198312">
    <property type="component" value="Chromosome"/>
</dbReference>
<feature type="domain" description="Activator of Hsp90 ATPase homologue 1/2-like C-terminal" evidence="2">
    <location>
        <begin position="18"/>
        <end position="137"/>
    </location>
</feature>
<sequence length="143" mass="16529">MSESNVVQEIKKQATFHAPIEKVWKAVATSDGIAEWFMPNDFKSVEGHQFFIKSQFETSKCEVLTINEPKELSFTWGEFGWIVTFYLEEKEGKTEFTMVHSGWGIPDETIPGTSRTYQTTRNIMDNGWARLVDVSLRKVVERK</sequence>
<comment type="similarity">
    <text evidence="1">Belongs to the AHA1 family.</text>
</comment>
<protein>
    <recommendedName>
        <fullName evidence="2">Activator of Hsp90 ATPase homologue 1/2-like C-terminal domain-containing protein</fullName>
    </recommendedName>
</protein>
<proteinExistence type="inferred from homology"/>
<dbReference type="KEGG" id="vil:CFK37_06250"/>